<dbReference type="PRINTS" id="PR00743">
    <property type="entry name" value="GLHYDRLASE36"/>
</dbReference>
<dbReference type="Pfam" id="PF16875">
    <property type="entry name" value="Glyco_hydro_36N"/>
    <property type="match status" value="1"/>
</dbReference>
<comment type="catalytic activity">
    <reaction evidence="1 5">
        <text>Hydrolysis of terminal, non-reducing alpha-D-galactose residues in alpha-D-galactosides, including galactose oligosaccharides, galactomannans and galactolipids.</text>
        <dbReference type="EC" id="3.2.1.22"/>
    </reaction>
</comment>
<dbReference type="InterPro" id="IPR013780">
    <property type="entry name" value="Glyco_hydro_b"/>
</dbReference>
<dbReference type="PIRSF" id="PIRSF005536">
    <property type="entry name" value="Agal"/>
    <property type="match status" value="1"/>
</dbReference>
<feature type="binding site" evidence="7">
    <location>
        <begin position="477"/>
        <end position="481"/>
    </location>
    <ligand>
        <name>substrate</name>
    </ligand>
</feature>
<dbReference type="EC" id="3.2.1.22" evidence="2 5"/>
<reference evidence="10" key="1">
    <citation type="submission" date="2020-10" db="EMBL/GenBank/DDBJ databases">
        <authorList>
            <person name="Gilroy R."/>
        </authorList>
    </citation>
    <scope>NUCLEOTIDE SEQUENCE</scope>
    <source>
        <strain evidence="10">11159</strain>
    </source>
</reference>
<dbReference type="GO" id="GO:0004557">
    <property type="term" value="F:alpha-galactosidase activity"/>
    <property type="evidence" value="ECO:0007669"/>
    <property type="project" value="UniProtKB-UniRule"/>
</dbReference>
<evidence type="ECO:0000259" key="9">
    <source>
        <dbReference type="Pfam" id="PF16875"/>
    </source>
</evidence>
<feature type="active site" description="Nucleophile" evidence="6">
    <location>
        <position position="479"/>
    </location>
</feature>
<gene>
    <name evidence="10" type="ORF">IAC58_00810</name>
</gene>
<evidence type="ECO:0000256" key="6">
    <source>
        <dbReference type="PIRSR" id="PIRSR005536-1"/>
    </source>
</evidence>
<evidence type="ECO:0000256" key="4">
    <source>
        <dbReference type="ARBA" id="ARBA00023295"/>
    </source>
</evidence>
<dbReference type="InterPro" id="IPR017853">
    <property type="entry name" value="GH"/>
</dbReference>
<dbReference type="InterPro" id="IPR031704">
    <property type="entry name" value="Glyco_hydro_36_N"/>
</dbReference>
<reference evidence="10" key="2">
    <citation type="journal article" date="2021" name="PeerJ">
        <title>Extensive microbial diversity within the chicken gut microbiome revealed by metagenomics and culture.</title>
        <authorList>
            <person name="Gilroy R."/>
            <person name="Ravi A."/>
            <person name="Getino M."/>
            <person name="Pursley I."/>
            <person name="Horton D.L."/>
            <person name="Alikhan N.F."/>
            <person name="Baker D."/>
            <person name="Gharbi K."/>
            <person name="Hall N."/>
            <person name="Watson M."/>
            <person name="Adriaenssens E.M."/>
            <person name="Foster-Nyarko E."/>
            <person name="Jarju S."/>
            <person name="Secka A."/>
            <person name="Antonio M."/>
            <person name="Oren A."/>
            <person name="Chaudhuri R.R."/>
            <person name="La Ragione R."/>
            <person name="Hildebrand F."/>
            <person name="Pallen M.J."/>
        </authorList>
    </citation>
    <scope>NUCLEOTIDE SEQUENCE</scope>
    <source>
        <strain evidence="10">11159</strain>
    </source>
</reference>
<dbReference type="Pfam" id="PF16874">
    <property type="entry name" value="Glyco_hydro_36C"/>
    <property type="match status" value="1"/>
</dbReference>
<dbReference type="Gene3D" id="2.70.98.60">
    <property type="entry name" value="alpha-galactosidase from lactobacil brevis"/>
    <property type="match status" value="1"/>
</dbReference>
<proteinExistence type="inferred from homology"/>
<feature type="binding site" evidence="7">
    <location>
        <position position="549"/>
    </location>
    <ligand>
        <name>substrate</name>
    </ligand>
</feature>
<sequence>MSIKFDKDKKLFHLFNKNFSYYFYINDANILEHLYFGAFLKNIDINEITNLGDSWGRHYLTKDNKEEVYKSHFTKDMSYLELGSFGTVDKRPAPIIIKNKNNSYYTDFKFLKFKIYHNLEEKEDFPLVFSKSKVDRLELTLKEVTRDIYLKLNYVVLDDVNTIIRYVKIISKEEGNFLTKVMSFELDLAKQNYNLIHFYGDWSFERNPELIKINHGYTRFSSFFGRSGHEENPSIIYLRDDTTEDYGECFLVNLIYSGNFLIENYVDRYDNLRILCGINDEALEIPLKKNEEILLPQVALTYSNNGLTALSQSSHNFIREHVIRSKFVHKERPILLNSWEGCYLDFNTQKIKRYIEGAYKVGANLFVLDDGWFTNRNTDFNGLGDREIEKEKINLKELIDYAHSLNIKFGLWFEPEMINLGTELYKVHPEYALRKAGVDIGLYRHQLVLDTSNDEVIDYLINKISYFLDNFNIDYIKWDHNRYLADVYSKIHPNASEGYLYHLITLGVYKLFNRLTKKYPDVLFEGCASGGGRFDLGMLYYTPQIWCSDETDPIQRTYIQYGTSFVYPLSTMGAHISKNQITSYKTKGEIALLGTYGLELDPYTLKDDEIQEIKEINGIFKEFHLDTVVNGDLYRLYNPFTSNLFGVNVVSKDKRKAILLLINYRKDNNKHRYIKFKGLDEGKVYKTNLENKCYSGDFLMKNGLNLSKWLNEFESFFVTLKEIDK</sequence>
<dbReference type="GO" id="GO:0016052">
    <property type="term" value="P:carbohydrate catabolic process"/>
    <property type="evidence" value="ECO:0007669"/>
    <property type="project" value="InterPro"/>
</dbReference>
<organism evidence="10 11">
    <name type="scientific">Candidatus Onthovivens merdipullorum</name>
    <dbReference type="NCBI Taxonomy" id="2840889"/>
    <lineage>
        <taxon>Bacteria</taxon>
        <taxon>Bacillati</taxon>
        <taxon>Bacillota</taxon>
        <taxon>Bacilli</taxon>
        <taxon>Bacillales</taxon>
        <taxon>Candidatus Onthovivens</taxon>
    </lineage>
</organism>
<feature type="binding site" evidence="7">
    <location>
        <begin position="369"/>
        <end position="370"/>
    </location>
    <ligand>
        <name>substrate</name>
    </ligand>
</feature>
<dbReference type="AlphaFoldDB" id="A0A9D9GX04"/>
<dbReference type="SUPFAM" id="SSF51445">
    <property type="entry name" value="(Trans)glycosidases"/>
    <property type="match status" value="1"/>
</dbReference>
<evidence type="ECO:0000256" key="3">
    <source>
        <dbReference type="ARBA" id="ARBA00022801"/>
    </source>
</evidence>
<dbReference type="InterPro" id="IPR013785">
    <property type="entry name" value="Aldolase_TIM"/>
</dbReference>
<protein>
    <recommendedName>
        <fullName evidence="2 5">Alpha-galactosidase</fullName>
        <ecNumber evidence="2 5">3.2.1.22</ecNumber>
    </recommendedName>
</protein>
<dbReference type="Gene3D" id="3.20.20.70">
    <property type="entry name" value="Aldolase class I"/>
    <property type="match status" value="1"/>
</dbReference>
<dbReference type="CDD" id="cd14791">
    <property type="entry name" value="GH36"/>
    <property type="match status" value="1"/>
</dbReference>
<keyword evidence="3 5" id="KW-0378">Hydrolase</keyword>
<dbReference type="InterPro" id="IPR038417">
    <property type="entry name" value="Alpga-gal_N_sf"/>
</dbReference>
<evidence type="ECO:0000259" key="8">
    <source>
        <dbReference type="Pfam" id="PF16874"/>
    </source>
</evidence>
<feature type="binding site" evidence="7">
    <location>
        <position position="202"/>
    </location>
    <ligand>
        <name>substrate</name>
    </ligand>
</feature>
<feature type="binding site" evidence="7">
    <location>
        <position position="444"/>
    </location>
    <ligand>
        <name>substrate</name>
    </ligand>
</feature>
<evidence type="ECO:0000256" key="1">
    <source>
        <dbReference type="ARBA" id="ARBA00001255"/>
    </source>
</evidence>
<feature type="binding site" evidence="7">
    <location>
        <position position="527"/>
    </location>
    <ligand>
        <name>substrate</name>
    </ligand>
</feature>
<dbReference type="Proteomes" id="UP000823613">
    <property type="component" value="Unassembled WGS sequence"/>
</dbReference>
<dbReference type="InterPro" id="IPR031705">
    <property type="entry name" value="Glyco_hydro_36_C"/>
</dbReference>
<accession>A0A9D9GX04</accession>
<evidence type="ECO:0000256" key="7">
    <source>
        <dbReference type="PIRSR" id="PIRSR005536-2"/>
    </source>
</evidence>
<feature type="domain" description="Glycosyl hydrolase family 36 N-terminal" evidence="9">
    <location>
        <begin position="31"/>
        <end position="288"/>
    </location>
</feature>
<feature type="active site" description="Proton donor" evidence="6">
    <location>
        <position position="549"/>
    </location>
</feature>
<evidence type="ECO:0000256" key="5">
    <source>
        <dbReference type="PIRNR" id="PIRNR005536"/>
    </source>
</evidence>
<comment type="caution">
    <text evidence="10">The sequence shown here is derived from an EMBL/GenBank/DDBJ whole genome shotgun (WGS) entry which is preliminary data.</text>
</comment>
<dbReference type="Pfam" id="PF02065">
    <property type="entry name" value="Melibiase"/>
    <property type="match status" value="1"/>
</dbReference>
<feature type="domain" description="Glycosyl hydrolase family 36 C-terminal" evidence="8">
    <location>
        <begin position="647"/>
        <end position="720"/>
    </location>
</feature>
<dbReference type="InterPro" id="IPR050985">
    <property type="entry name" value="Alpha-glycosidase_related"/>
</dbReference>
<evidence type="ECO:0000256" key="2">
    <source>
        <dbReference type="ARBA" id="ARBA00012755"/>
    </source>
</evidence>
<dbReference type="Gene3D" id="2.60.40.1180">
    <property type="entry name" value="Golgi alpha-mannosidase II"/>
    <property type="match status" value="1"/>
</dbReference>
<dbReference type="PANTHER" id="PTHR43053">
    <property type="entry name" value="GLYCOSIDASE FAMILY 31"/>
    <property type="match status" value="1"/>
</dbReference>
<dbReference type="PANTHER" id="PTHR43053:SF3">
    <property type="entry name" value="ALPHA-GALACTOSIDASE C-RELATED"/>
    <property type="match status" value="1"/>
</dbReference>
<dbReference type="FunFam" id="3.20.20.70:FF:000118">
    <property type="entry name" value="Alpha-galactosidase"/>
    <property type="match status" value="1"/>
</dbReference>
<dbReference type="EMBL" id="JADIMY010000013">
    <property type="protein sequence ID" value="MBO8427088.1"/>
    <property type="molecule type" value="Genomic_DNA"/>
</dbReference>
<evidence type="ECO:0000313" key="10">
    <source>
        <dbReference type="EMBL" id="MBO8427088.1"/>
    </source>
</evidence>
<comment type="similarity">
    <text evidence="5">Belongs to the glycosyl hydrolase.</text>
</comment>
<dbReference type="InterPro" id="IPR002252">
    <property type="entry name" value="Glyco_hydro_36"/>
</dbReference>
<keyword evidence="4 5" id="KW-0326">Glycosidase</keyword>
<name>A0A9D9GX04_9BACL</name>
<evidence type="ECO:0000313" key="11">
    <source>
        <dbReference type="Proteomes" id="UP000823613"/>
    </source>
</evidence>